<dbReference type="AlphaFoldDB" id="A0A1V4JA66"/>
<dbReference type="EMBL" id="LSYS01008398">
    <property type="protein sequence ID" value="OPJ68979.1"/>
    <property type="molecule type" value="Genomic_DNA"/>
</dbReference>
<gene>
    <name evidence="2" type="ORF">AV530_013020</name>
</gene>
<feature type="compositionally biased region" description="Polar residues" evidence="1">
    <location>
        <begin position="15"/>
        <end position="33"/>
    </location>
</feature>
<organism evidence="2 3">
    <name type="scientific">Patagioenas fasciata monilis</name>
    <dbReference type="NCBI Taxonomy" id="372326"/>
    <lineage>
        <taxon>Eukaryota</taxon>
        <taxon>Metazoa</taxon>
        <taxon>Chordata</taxon>
        <taxon>Craniata</taxon>
        <taxon>Vertebrata</taxon>
        <taxon>Euteleostomi</taxon>
        <taxon>Archelosauria</taxon>
        <taxon>Archosauria</taxon>
        <taxon>Dinosauria</taxon>
        <taxon>Saurischia</taxon>
        <taxon>Theropoda</taxon>
        <taxon>Coelurosauria</taxon>
        <taxon>Aves</taxon>
        <taxon>Neognathae</taxon>
        <taxon>Neoaves</taxon>
        <taxon>Columbimorphae</taxon>
        <taxon>Columbiformes</taxon>
        <taxon>Columbidae</taxon>
        <taxon>Patagioenas</taxon>
    </lineage>
</organism>
<dbReference type="Proteomes" id="UP000190648">
    <property type="component" value="Unassembled WGS sequence"/>
</dbReference>
<evidence type="ECO:0000313" key="3">
    <source>
        <dbReference type="Proteomes" id="UP000190648"/>
    </source>
</evidence>
<keyword evidence="3" id="KW-1185">Reference proteome</keyword>
<feature type="compositionally biased region" description="Low complexity" evidence="1">
    <location>
        <begin position="1"/>
        <end position="14"/>
    </location>
</feature>
<name>A0A1V4JA66_PATFA</name>
<evidence type="ECO:0000256" key="1">
    <source>
        <dbReference type="SAM" id="MobiDB-lite"/>
    </source>
</evidence>
<accession>A0A1V4JA66</accession>
<feature type="region of interest" description="Disordered" evidence="1">
    <location>
        <begin position="1"/>
        <end position="43"/>
    </location>
</feature>
<comment type="caution">
    <text evidence="2">The sequence shown here is derived from an EMBL/GenBank/DDBJ whole genome shotgun (WGS) entry which is preliminary data.</text>
</comment>
<sequence>MSLGGSLYRGLSSGPKCTSAAQVSESTAHGNPTSSSDISSKKGASRMSFTVAFLRGHLPHIPGSRRCC</sequence>
<reference evidence="2 3" key="1">
    <citation type="submission" date="2016-02" db="EMBL/GenBank/DDBJ databases">
        <title>Band-tailed pigeon sequencing and assembly.</title>
        <authorList>
            <person name="Soares A.E."/>
            <person name="Novak B.J."/>
            <person name="Rice E.S."/>
            <person name="O'Connell B."/>
            <person name="Chang D."/>
            <person name="Weber S."/>
            <person name="Shapiro B."/>
        </authorList>
    </citation>
    <scope>NUCLEOTIDE SEQUENCE [LARGE SCALE GENOMIC DNA]</scope>
    <source>
        <strain evidence="2">BTP2013</strain>
        <tissue evidence="2">Blood</tissue>
    </source>
</reference>
<protein>
    <submittedName>
        <fullName evidence="2">Uncharacterized protein</fullName>
    </submittedName>
</protein>
<evidence type="ECO:0000313" key="2">
    <source>
        <dbReference type="EMBL" id="OPJ68979.1"/>
    </source>
</evidence>
<proteinExistence type="predicted"/>